<organism evidence="1 2">
    <name type="scientific">Kineococcus xinjiangensis</name>
    <dbReference type="NCBI Taxonomy" id="512762"/>
    <lineage>
        <taxon>Bacteria</taxon>
        <taxon>Bacillati</taxon>
        <taxon>Actinomycetota</taxon>
        <taxon>Actinomycetes</taxon>
        <taxon>Kineosporiales</taxon>
        <taxon>Kineosporiaceae</taxon>
        <taxon>Kineococcus</taxon>
    </lineage>
</organism>
<dbReference type="RefSeq" id="WP_104434949.1">
    <property type="nucleotide sequence ID" value="NZ_PTJD01000015.1"/>
</dbReference>
<reference evidence="1 2" key="1">
    <citation type="submission" date="2018-02" db="EMBL/GenBank/DDBJ databases">
        <title>Genomic Encyclopedia of Archaeal and Bacterial Type Strains, Phase II (KMG-II): from individual species to whole genera.</title>
        <authorList>
            <person name="Goeker M."/>
        </authorList>
    </citation>
    <scope>NUCLEOTIDE SEQUENCE [LARGE SCALE GENOMIC DNA]</scope>
    <source>
        <strain evidence="1 2">DSM 22857</strain>
    </source>
</reference>
<accession>A0A2S6IDQ5</accession>
<evidence type="ECO:0000313" key="2">
    <source>
        <dbReference type="Proteomes" id="UP000239485"/>
    </source>
</evidence>
<comment type="caution">
    <text evidence="1">The sequence shown here is derived from an EMBL/GenBank/DDBJ whole genome shotgun (WGS) entry which is preliminary data.</text>
</comment>
<name>A0A2S6IDQ5_9ACTN</name>
<proteinExistence type="predicted"/>
<dbReference type="OrthoDB" id="34459at2"/>
<protein>
    <submittedName>
        <fullName evidence="1">Uncharacterized protein</fullName>
    </submittedName>
</protein>
<keyword evidence="2" id="KW-1185">Reference proteome</keyword>
<evidence type="ECO:0000313" key="1">
    <source>
        <dbReference type="EMBL" id="PPK92341.1"/>
    </source>
</evidence>
<dbReference type="Proteomes" id="UP000239485">
    <property type="component" value="Unassembled WGS sequence"/>
</dbReference>
<dbReference type="EMBL" id="PTJD01000015">
    <property type="protein sequence ID" value="PPK92341.1"/>
    <property type="molecule type" value="Genomic_DNA"/>
</dbReference>
<sequence length="112" mass="12206">MTGNPVTPDGRYLVVRGRLWRCANPALPPAERDALVHELMAARRAKGAAMRAGDAAGRETARARVDAAKHALGERGPVWWTDGAADLNRHLVRNSPYAHWYEQWLAGGEPAG</sequence>
<dbReference type="AlphaFoldDB" id="A0A2S6IDQ5"/>
<gene>
    <name evidence="1" type="ORF">CLV92_11587</name>
</gene>